<evidence type="ECO:0000256" key="6">
    <source>
        <dbReference type="ARBA" id="ARBA00044504"/>
    </source>
</evidence>
<keyword evidence="5 7" id="KW-0472">Membrane</keyword>
<evidence type="ECO:0000256" key="2">
    <source>
        <dbReference type="ARBA" id="ARBA00022692"/>
    </source>
</evidence>
<dbReference type="GO" id="GO:0019243">
    <property type="term" value="P:methylglyoxal catabolic process to D-lactate via S-lactoyl-glutathione"/>
    <property type="evidence" value="ECO:0007669"/>
    <property type="project" value="TreeGrafter"/>
</dbReference>
<dbReference type="InterPro" id="IPR036259">
    <property type="entry name" value="MFS_trans_sf"/>
</dbReference>
<evidence type="ECO:0000256" key="3">
    <source>
        <dbReference type="ARBA" id="ARBA00022723"/>
    </source>
</evidence>
<evidence type="ECO:0000256" key="5">
    <source>
        <dbReference type="ARBA" id="ARBA00023136"/>
    </source>
</evidence>
<dbReference type="PANTHER" id="PTHR46036:SF15">
    <property type="entry name" value="LACTOYLGLUTATHIONE LYASE"/>
    <property type="match status" value="1"/>
</dbReference>
<feature type="transmembrane region" description="Helical" evidence="7">
    <location>
        <begin position="73"/>
        <end position="92"/>
    </location>
</feature>
<dbReference type="Gene3D" id="1.20.1250.20">
    <property type="entry name" value="MFS general substrate transporter like domains"/>
    <property type="match status" value="2"/>
</dbReference>
<dbReference type="GO" id="GO:0022857">
    <property type="term" value="F:transmembrane transporter activity"/>
    <property type="evidence" value="ECO:0007669"/>
    <property type="project" value="InterPro"/>
</dbReference>
<dbReference type="SUPFAM" id="SSF54593">
    <property type="entry name" value="Glyoxalase/Bleomycin resistance protein/Dihydroxybiphenyl dioxygenase"/>
    <property type="match status" value="2"/>
</dbReference>
<evidence type="ECO:0000256" key="1">
    <source>
        <dbReference type="ARBA" id="ARBA00004141"/>
    </source>
</evidence>
<proteinExistence type="inferred from homology"/>
<comment type="similarity">
    <text evidence="6">Belongs to the major facilitator superfamily. Phosphate:H(+) symporter (TC 2.A.1.9) family.</text>
</comment>
<dbReference type="InterPro" id="IPR029068">
    <property type="entry name" value="Glyas_Bleomycin-R_OHBP_Dase"/>
</dbReference>
<dbReference type="GO" id="GO:0016020">
    <property type="term" value="C:membrane"/>
    <property type="evidence" value="ECO:0007669"/>
    <property type="project" value="UniProtKB-SubCell"/>
</dbReference>
<keyword evidence="2 7" id="KW-0812">Transmembrane</keyword>
<evidence type="ECO:0000313" key="10">
    <source>
        <dbReference type="Proteomes" id="UP001152561"/>
    </source>
</evidence>
<dbReference type="EMBL" id="JAJAGQ010000021">
    <property type="protein sequence ID" value="KAJ8531346.1"/>
    <property type="molecule type" value="Genomic_DNA"/>
</dbReference>
<dbReference type="PANTHER" id="PTHR46036">
    <property type="entry name" value="LACTOYLGLUTATHIONE LYASE"/>
    <property type="match status" value="1"/>
</dbReference>
<dbReference type="GO" id="GO:0004462">
    <property type="term" value="F:lactoylglutathione lyase activity"/>
    <property type="evidence" value="ECO:0007669"/>
    <property type="project" value="InterPro"/>
</dbReference>
<dbReference type="OrthoDB" id="8904098at2759"/>
<feature type="transmembrane region" description="Helical" evidence="7">
    <location>
        <begin position="257"/>
        <end position="276"/>
    </location>
</feature>
<dbReference type="InterPro" id="IPR004360">
    <property type="entry name" value="Glyas_Fos-R_dOase_dom"/>
</dbReference>
<comment type="subcellular location">
    <subcellularLocation>
        <location evidence="1">Membrane</location>
        <topology evidence="1">Multi-pass membrane protein</topology>
    </subcellularLocation>
</comment>
<evidence type="ECO:0000313" key="9">
    <source>
        <dbReference type="EMBL" id="KAJ8531346.1"/>
    </source>
</evidence>
<dbReference type="SUPFAM" id="SSF103473">
    <property type="entry name" value="MFS general substrate transporter"/>
    <property type="match status" value="1"/>
</dbReference>
<dbReference type="AlphaFoldDB" id="A0A9Q1L9J5"/>
<keyword evidence="3" id="KW-0479">Metal-binding</keyword>
<evidence type="ECO:0000256" key="7">
    <source>
        <dbReference type="SAM" id="Phobius"/>
    </source>
</evidence>
<dbReference type="GO" id="GO:0005737">
    <property type="term" value="C:cytoplasm"/>
    <property type="evidence" value="ECO:0007669"/>
    <property type="project" value="TreeGrafter"/>
</dbReference>
<keyword evidence="10" id="KW-1185">Reference proteome</keyword>
<dbReference type="InterPro" id="IPR000109">
    <property type="entry name" value="POT_fam"/>
</dbReference>
<evidence type="ECO:0000259" key="8">
    <source>
        <dbReference type="PROSITE" id="PS51819"/>
    </source>
</evidence>
<dbReference type="Pfam" id="PF00854">
    <property type="entry name" value="PTR2"/>
    <property type="match status" value="2"/>
</dbReference>
<name>A0A9Q1L9J5_9SOLA</name>
<evidence type="ECO:0000256" key="4">
    <source>
        <dbReference type="ARBA" id="ARBA00022989"/>
    </source>
</evidence>
<dbReference type="PROSITE" id="PS00934">
    <property type="entry name" value="GLYOXALASE_I_1"/>
    <property type="match status" value="1"/>
</dbReference>
<dbReference type="GO" id="GO:0046872">
    <property type="term" value="F:metal ion binding"/>
    <property type="evidence" value="ECO:0007669"/>
    <property type="project" value="UniProtKB-KW"/>
</dbReference>
<feature type="transmembrane region" description="Helical" evidence="7">
    <location>
        <begin position="104"/>
        <end position="124"/>
    </location>
</feature>
<feature type="domain" description="VOC" evidence="8">
    <location>
        <begin position="465"/>
        <end position="589"/>
    </location>
</feature>
<feature type="transmembrane region" description="Helical" evidence="7">
    <location>
        <begin position="26"/>
        <end position="52"/>
    </location>
</feature>
<keyword evidence="4 7" id="KW-1133">Transmembrane helix</keyword>
<dbReference type="Pfam" id="PF00903">
    <property type="entry name" value="Glyoxalase"/>
    <property type="match status" value="2"/>
</dbReference>
<reference evidence="10" key="1">
    <citation type="journal article" date="2023" name="Proc. Natl. Acad. Sci. U.S.A.">
        <title>Genomic and structural basis for evolution of tropane alkaloid biosynthesis.</title>
        <authorList>
            <person name="Wanga Y.-J."/>
            <person name="Taina T."/>
            <person name="Yua J.-Y."/>
            <person name="Lia J."/>
            <person name="Xua B."/>
            <person name="Chenc J."/>
            <person name="D'Auriad J.C."/>
            <person name="Huanga J.-P."/>
            <person name="Huanga S.-X."/>
        </authorList>
    </citation>
    <scope>NUCLEOTIDE SEQUENCE [LARGE SCALE GENOMIC DNA]</scope>
    <source>
        <strain evidence="10">cv. KIB-2019</strain>
    </source>
</reference>
<dbReference type="InterPro" id="IPR037523">
    <property type="entry name" value="VOC_core"/>
</dbReference>
<accession>A0A9Q1L9J5</accession>
<dbReference type="Gene3D" id="3.10.180.10">
    <property type="entry name" value="2,3-Dihydroxybiphenyl 1,2-Dioxygenase, domain 1"/>
    <property type="match status" value="2"/>
</dbReference>
<sequence>MVPQLRPLPCDHFEISECNRPTPPQFLVLLFSFGIIAVGAGFVRPWSIAFGADQLDNRENSNNKRIMESYFNWYYATIGMSTLVAKTLIVYIQDAFGWQIGFRIPAILMFFSVSAFLLGSSLYIKVSASESLFTGFFQVLVASVRKRNIDLQSINCENYYHQSLNSEIQALTNSFRCLDKACIIEDPERDINPDGPASNPWRLCSVEQVVSLKFLLRVVPMWSSNIMVHDDTFSNNRRHIANYASVNMSAMWFVPQYVLLGLAGVFNAIGVVEVLYSELPRSMSSFVVAIFTLGMAISGFFGSLKVNVVDSVTSYGAITQSQLFNGKAPESLNAEGKVIESGTIAELAQSNIALNDENASEWIKKDKRRMIHVVYRVGNLDKTIKFYTECLGMKVLRKRDIPEEGYSNAFLGYDLKNQISPLNLLTVRLLIAGNYGVDKYDIGIGFDHFGIAVEDLLERGTTPEPFHQVMLRVGDLDQSINFYKKANGMELLRTRDNPDNKNTIAIMGYGPEDKNAVLELTYVYGVKSYDKGNGYGQIAVGTDDVYKTAETIKLYGGEIVLEPGPVPGINTKIMACADPDGWKTRLYSKCSASVRNTTFPLVIDFC</sequence>
<feature type="transmembrane region" description="Helical" evidence="7">
    <location>
        <begin position="282"/>
        <end position="301"/>
    </location>
</feature>
<gene>
    <name evidence="9" type="ORF">K7X08_026780</name>
</gene>
<dbReference type="InterPro" id="IPR018146">
    <property type="entry name" value="Glyoxalase_1_CS"/>
</dbReference>
<dbReference type="Proteomes" id="UP001152561">
    <property type="component" value="Unassembled WGS sequence"/>
</dbReference>
<comment type="caution">
    <text evidence="9">The sequence shown here is derived from an EMBL/GenBank/DDBJ whole genome shotgun (WGS) entry which is preliminary data.</text>
</comment>
<protein>
    <recommendedName>
        <fullName evidence="8">VOC domain-containing protein</fullName>
    </recommendedName>
</protein>
<organism evidence="9 10">
    <name type="scientific">Anisodus acutangulus</name>
    <dbReference type="NCBI Taxonomy" id="402998"/>
    <lineage>
        <taxon>Eukaryota</taxon>
        <taxon>Viridiplantae</taxon>
        <taxon>Streptophyta</taxon>
        <taxon>Embryophyta</taxon>
        <taxon>Tracheophyta</taxon>
        <taxon>Spermatophyta</taxon>
        <taxon>Magnoliopsida</taxon>
        <taxon>eudicotyledons</taxon>
        <taxon>Gunneridae</taxon>
        <taxon>Pentapetalae</taxon>
        <taxon>asterids</taxon>
        <taxon>lamiids</taxon>
        <taxon>Solanales</taxon>
        <taxon>Solanaceae</taxon>
        <taxon>Solanoideae</taxon>
        <taxon>Hyoscyameae</taxon>
        <taxon>Anisodus</taxon>
    </lineage>
</organism>
<dbReference type="PROSITE" id="PS51819">
    <property type="entry name" value="VOC"/>
    <property type="match status" value="1"/>
</dbReference>